<reference evidence="1" key="1">
    <citation type="journal article" date="2020" name="mSystems">
        <title>Genome- and Community-Level Interaction Insights into Carbon Utilization and Element Cycling Functions of Hydrothermarchaeota in Hydrothermal Sediment.</title>
        <authorList>
            <person name="Zhou Z."/>
            <person name="Liu Y."/>
            <person name="Xu W."/>
            <person name="Pan J."/>
            <person name="Luo Z.H."/>
            <person name="Li M."/>
        </authorList>
    </citation>
    <scope>NUCLEOTIDE SEQUENCE [LARGE SCALE GENOMIC DNA]</scope>
    <source>
        <strain evidence="1">SpSt-402</strain>
    </source>
</reference>
<protein>
    <submittedName>
        <fullName evidence="1">Cytosine deaminase</fullName>
    </submittedName>
</protein>
<accession>A0A832M2G3</accession>
<gene>
    <name evidence="1" type="ORF">ENR47_00075</name>
</gene>
<name>A0A832M2G3_9CYAN</name>
<comment type="caution">
    <text evidence="1">The sequence shown here is derived from an EMBL/GenBank/DDBJ whole genome shotgun (WGS) entry which is preliminary data.</text>
</comment>
<proteinExistence type="predicted"/>
<sequence>MFVTVNLYPFLAITNRVKADVLVVEGWLPDCALEEAIAEFNTGAYQTIIATGGPIPQGSYLLNYKTYAELAAATLLALGFASNQLVIVPAPAAIKDRTLTAAIALKQTLFTAHPTVRSLNLLTLSVHARRSQYVYQKVLGSEVDVGVISVTDPSYDANRWWNSSSGFKWVMIEAISYLYIRLFNLDA</sequence>
<organism evidence="1">
    <name type="scientific">Oscillatoriales cyanobacterium SpSt-402</name>
    <dbReference type="NCBI Taxonomy" id="2282168"/>
    <lineage>
        <taxon>Bacteria</taxon>
        <taxon>Bacillati</taxon>
        <taxon>Cyanobacteriota</taxon>
        <taxon>Cyanophyceae</taxon>
        <taxon>Oscillatoriophycideae</taxon>
        <taxon>Oscillatoriales</taxon>
    </lineage>
</organism>
<dbReference type="AlphaFoldDB" id="A0A832M2G3"/>
<dbReference type="EMBL" id="DSRD01000005">
    <property type="protein sequence ID" value="HGW92668.1"/>
    <property type="molecule type" value="Genomic_DNA"/>
</dbReference>
<evidence type="ECO:0000313" key="1">
    <source>
        <dbReference type="EMBL" id="HGW92668.1"/>
    </source>
</evidence>